<accession>A0A2T2YA01</accession>
<dbReference type="Pfam" id="PF14099">
    <property type="entry name" value="Polysacc_lyase"/>
    <property type="match status" value="1"/>
</dbReference>
<evidence type="ECO:0000313" key="3">
    <source>
        <dbReference type="EMBL" id="PSR52342.1"/>
    </source>
</evidence>
<name>A0A2T2YA01_9BACT</name>
<feature type="region of interest" description="Disordered" evidence="1">
    <location>
        <begin position="421"/>
        <end position="453"/>
    </location>
</feature>
<keyword evidence="4" id="KW-1185">Reference proteome</keyword>
<comment type="caution">
    <text evidence="3">The sequence shown here is derived from an EMBL/GenBank/DDBJ whole genome shotgun (WGS) entry which is preliminary data.</text>
</comment>
<feature type="signal peptide" evidence="2">
    <location>
        <begin position="1"/>
        <end position="20"/>
    </location>
</feature>
<dbReference type="Proteomes" id="UP000240357">
    <property type="component" value="Unassembled WGS sequence"/>
</dbReference>
<evidence type="ECO:0000256" key="2">
    <source>
        <dbReference type="SAM" id="SignalP"/>
    </source>
</evidence>
<feature type="compositionally biased region" description="Acidic residues" evidence="1">
    <location>
        <begin position="289"/>
        <end position="299"/>
    </location>
</feature>
<keyword evidence="2" id="KW-0732">Signal</keyword>
<organism evidence="3 4">
    <name type="scientific">Adhaeribacter arboris</name>
    <dbReference type="NCBI Taxonomy" id="2072846"/>
    <lineage>
        <taxon>Bacteria</taxon>
        <taxon>Pseudomonadati</taxon>
        <taxon>Bacteroidota</taxon>
        <taxon>Cytophagia</taxon>
        <taxon>Cytophagales</taxon>
        <taxon>Hymenobacteraceae</taxon>
        <taxon>Adhaeribacter</taxon>
    </lineage>
</organism>
<evidence type="ECO:0008006" key="5">
    <source>
        <dbReference type="Google" id="ProtNLM"/>
    </source>
</evidence>
<dbReference type="Gene3D" id="2.60.120.200">
    <property type="match status" value="1"/>
</dbReference>
<evidence type="ECO:0000313" key="4">
    <source>
        <dbReference type="Proteomes" id="UP000240357"/>
    </source>
</evidence>
<gene>
    <name evidence="3" type="ORF">AHMF7605_01790</name>
</gene>
<protein>
    <recommendedName>
        <fullName evidence="5">Heparin lyase I family protein</fullName>
    </recommendedName>
</protein>
<proteinExistence type="predicted"/>
<feature type="chain" id="PRO_5015479546" description="Heparin lyase I family protein" evidence="2">
    <location>
        <begin position="21"/>
        <end position="571"/>
    </location>
</feature>
<evidence type="ECO:0000256" key="1">
    <source>
        <dbReference type="SAM" id="MobiDB-lite"/>
    </source>
</evidence>
<dbReference type="AlphaFoldDB" id="A0A2T2YA01"/>
<dbReference type="InterPro" id="IPR025975">
    <property type="entry name" value="Polysacc_lyase"/>
</dbReference>
<dbReference type="OrthoDB" id="652886at2"/>
<dbReference type="EMBL" id="PYFT01000001">
    <property type="protein sequence ID" value="PSR52342.1"/>
    <property type="molecule type" value="Genomic_DNA"/>
</dbReference>
<reference evidence="3 4" key="1">
    <citation type="submission" date="2018-03" db="EMBL/GenBank/DDBJ databases">
        <title>Adhaeribacter sp. HMF7605 Genome sequencing and assembly.</title>
        <authorList>
            <person name="Kang H."/>
            <person name="Kang J."/>
            <person name="Cha I."/>
            <person name="Kim H."/>
            <person name="Joh K."/>
        </authorList>
    </citation>
    <scope>NUCLEOTIDE SEQUENCE [LARGE SCALE GENOMIC DNA]</scope>
    <source>
        <strain evidence="3 4">HMF7605</strain>
    </source>
</reference>
<sequence>MKIKLLLSIFLLSLFTTACETEESVQPDALAKSEVAFSSASNVTSVDSDRNNLMVEERFESSLGDIFNKQVYTSHGFSLSSSVARSGSKAARFELRNADNKVRSEILLPAETSSNRWYGYSLYLPSSYWQNSMNADTWDIITQWHATDDSGEPARFPPIALVVSKGRLNVVMYWATRANNTNSTISGKKVFDLGPVIKDKWLDFVFHINYSHQSDGILDIWMNGTKVIDFKGPNTYNDDYYPYFKIGIYKREWGSISKRALFVDDIRTATGNATYSDVAPDGSSTENPPTEEPDTEPETDPGSASGQKVESFTLINADNDREIKTIVNGETLDLATLPTKNLNIRANTNATVGSIYFNLTGAKTFSKVEGGAPYSLFGDTNGNYAPWLPAVGTYSLQGTPYTGAKRTGDAGTPLTVNFTVISGSGSGNPPVENPDTKPDTDPDPDPGSGSEIKVQSYTLINADTDREIKTLVNGETLSLSNLPTKNLNILANTSSGVVSLKLDLTGRWTLSKTESGPYTLFGDEKNSNGTVNYGGVVLPVGNYTLKGTPYSASRGTGEAGSALTINFTIAP</sequence>
<feature type="region of interest" description="Disordered" evidence="1">
    <location>
        <begin position="273"/>
        <end position="309"/>
    </location>
</feature>
<dbReference type="RefSeq" id="WP_106925870.1">
    <property type="nucleotide sequence ID" value="NZ_PYFT01000001.1"/>
</dbReference>
<dbReference type="PROSITE" id="PS51257">
    <property type="entry name" value="PROKAR_LIPOPROTEIN"/>
    <property type="match status" value="1"/>
</dbReference>